<feature type="coiled-coil region" evidence="1">
    <location>
        <begin position="69"/>
        <end position="111"/>
    </location>
</feature>
<feature type="compositionally biased region" description="Basic and acidic residues" evidence="2">
    <location>
        <begin position="37"/>
        <end position="53"/>
    </location>
</feature>
<protein>
    <recommendedName>
        <fullName evidence="3">Transglycosylase SLT domain-containing protein</fullName>
    </recommendedName>
</protein>
<dbReference type="InterPro" id="IPR008258">
    <property type="entry name" value="Transglycosylase_SLT_dom_1"/>
</dbReference>
<evidence type="ECO:0000256" key="2">
    <source>
        <dbReference type="SAM" id="MobiDB-lite"/>
    </source>
</evidence>
<comment type="caution">
    <text evidence="4">The sequence shown here is derived from an EMBL/GenBank/DDBJ whole genome shotgun (WGS) entry which is preliminary data.</text>
</comment>
<dbReference type="Pfam" id="PF01464">
    <property type="entry name" value="SLT"/>
    <property type="match status" value="1"/>
</dbReference>
<accession>A0ABP6Y5F5</accession>
<sequence length="218" mass="23446">MTALGAPATTTLAVPAVDLVPQSVLAPVAADPSVDAQRAETAERENRDAERTRIRDAVTVAAGQRASNLDDQGDAIDKKSKEIKKAKAKAAAEKKAKAEAAEKKRRAAIKAQGYEVGVTDPREMARQILDNKFGYGSDQFSCFDWIIKHESGWNVHAQNASSGAYGLPQSLPGSKMASVAPDWRDNPATQIIWGAQYMKSRYGSPCGAKSHWESAGNY</sequence>
<evidence type="ECO:0000259" key="3">
    <source>
        <dbReference type="Pfam" id="PF01464"/>
    </source>
</evidence>
<dbReference type="EMBL" id="BAAAYR010000005">
    <property type="protein sequence ID" value="GAA3577109.1"/>
    <property type="molecule type" value="Genomic_DNA"/>
</dbReference>
<reference evidence="5" key="1">
    <citation type="journal article" date="2019" name="Int. J. Syst. Evol. Microbiol.">
        <title>The Global Catalogue of Microorganisms (GCM) 10K type strain sequencing project: providing services to taxonomists for standard genome sequencing and annotation.</title>
        <authorList>
            <consortium name="The Broad Institute Genomics Platform"/>
            <consortium name="The Broad Institute Genome Sequencing Center for Infectious Disease"/>
            <person name="Wu L."/>
            <person name="Ma J."/>
        </authorList>
    </citation>
    <scope>NUCLEOTIDE SEQUENCE [LARGE SCALE GENOMIC DNA]</scope>
    <source>
        <strain evidence="5">JCM 16540</strain>
    </source>
</reference>
<name>A0ABP6Y5F5_9ACTN</name>
<keyword evidence="1" id="KW-0175">Coiled coil</keyword>
<dbReference type="Gene3D" id="1.10.530.10">
    <property type="match status" value="1"/>
</dbReference>
<feature type="region of interest" description="Disordered" evidence="2">
    <location>
        <begin position="28"/>
        <end position="53"/>
    </location>
</feature>
<evidence type="ECO:0000256" key="1">
    <source>
        <dbReference type="SAM" id="Coils"/>
    </source>
</evidence>
<dbReference type="Proteomes" id="UP001500767">
    <property type="component" value="Unassembled WGS sequence"/>
</dbReference>
<feature type="domain" description="Transglycosylase SLT" evidence="3">
    <location>
        <begin position="145"/>
        <end position="212"/>
    </location>
</feature>
<organism evidence="4 5">
    <name type="scientific">Microlunatus spumicola</name>
    <dbReference type="NCBI Taxonomy" id="81499"/>
    <lineage>
        <taxon>Bacteria</taxon>
        <taxon>Bacillati</taxon>
        <taxon>Actinomycetota</taxon>
        <taxon>Actinomycetes</taxon>
        <taxon>Propionibacteriales</taxon>
        <taxon>Propionibacteriaceae</taxon>
        <taxon>Microlunatus</taxon>
    </lineage>
</organism>
<dbReference type="SUPFAM" id="SSF53955">
    <property type="entry name" value="Lysozyme-like"/>
    <property type="match status" value="1"/>
</dbReference>
<keyword evidence="5" id="KW-1185">Reference proteome</keyword>
<proteinExistence type="predicted"/>
<evidence type="ECO:0000313" key="5">
    <source>
        <dbReference type="Proteomes" id="UP001500767"/>
    </source>
</evidence>
<dbReference type="InterPro" id="IPR023346">
    <property type="entry name" value="Lysozyme-like_dom_sf"/>
</dbReference>
<evidence type="ECO:0000313" key="4">
    <source>
        <dbReference type="EMBL" id="GAA3577109.1"/>
    </source>
</evidence>
<gene>
    <name evidence="4" type="ORF">GCM10022197_37930</name>
</gene>